<dbReference type="OrthoDB" id="2894483at2759"/>
<feature type="compositionally biased region" description="Polar residues" evidence="1">
    <location>
        <begin position="917"/>
        <end position="931"/>
    </location>
</feature>
<name>A0A8H7CY90_9AGAR</name>
<feature type="compositionally biased region" description="Basic and acidic residues" evidence="1">
    <location>
        <begin position="983"/>
        <end position="1012"/>
    </location>
</feature>
<feature type="transmembrane region" description="Helical" evidence="2">
    <location>
        <begin position="48"/>
        <end position="68"/>
    </location>
</feature>
<feature type="compositionally biased region" description="Gly residues" evidence="1">
    <location>
        <begin position="965"/>
        <end position="982"/>
    </location>
</feature>
<keyword evidence="2" id="KW-0472">Membrane</keyword>
<feature type="compositionally biased region" description="Polar residues" evidence="1">
    <location>
        <begin position="793"/>
        <end position="811"/>
    </location>
</feature>
<evidence type="ECO:0000313" key="3">
    <source>
        <dbReference type="EMBL" id="KAF7352587.1"/>
    </source>
</evidence>
<feature type="compositionally biased region" description="Polar residues" evidence="1">
    <location>
        <begin position="101"/>
        <end position="110"/>
    </location>
</feature>
<proteinExistence type="predicted"/>
<feature type="region of interest" description="Disordered" evidence="1">
    <location>
        <begin position="137"/>
        <end position="179"/>
    </location>
</feature>
<feature type="compositionally biased region" description="Gly residues" evidence="1">
    <location>
        <begin position="463"/>
        <end position="479"/>
    </location>
</feature>
<feature type="compositionally biased region" description="Low complexity" evidence="1">
    <location>
        <begin position="825"/>
        <end position="839"/>
    </location>
</feature>
<feature type="compositionally biased region" description="Basic and acidic residues" evidence="1">
    <location>
        <begin position="955"/>
        <end position="964"/>
    </location>
</feature>
<feature type="region of interest" description="Disordered" evidence="1">
    <location>
        <begin position="825"/>
        <end position="845"/>
    </location>
</feature>
<evidence type="ECO:0000256" key="1">
    <source>
        <dbReference type="SAM" id="MobiDB-lite"/>
    </source>
</evidence>
<feature type="region of interest" description="Disordered" evidence="1">
    <location>
        <begin position="862"/>
        <end position="1040"/>
    </location>
</feature>
<evidence type="ECO:0000313" key="4">
    <source>
        <dbReference type="Proteomes" id="UP000620124"/>
    </source>
</evidence>
<dbReference type="Proteomes" id="UP000620124">
    <property type="component" value="Unassembled WGS sequence"/>
</dbReference>
<feature type="region of interest" description="Disordered" evidence="1">
    <location>
        <begin position="78"/>
        <end position="110"/>
    </location>
</feature>
<reference evidence="3" key="1">
    <citation type="submission" date="2020-05" db="EMBL/GenBank/DDBJ databases">
        <title>Mycena genomes resolve the evolution of fungal bioluminescence.</title>
        <authorList>
            <person name="Tsai I.J."/>
        </authorList>
    </citation>
    <scope>NUCLEOTIDE SEQUENCE</scope>
    <source>
        <strain evidence="3">CCC161011</strain>
    </source>
</reference>
<keyword evidence="4" id="KW-1185">Reference proteome</keyword>
<feature type="compositionally biased region" description="Low complexity" evidence="1">
    <location>
        <begin position="871"/>
        <end position="882"/>
    </location>
</feature>
<dbReference type="AlphaFoldDB" id="A0A8H7CY90"/>
<comment type="caution">
    <text evidence="3">The sequence shown here is derived from an EMBL/GenBank/DDBJ whole genome shotgun (WGS) entry which is preliminary data.</text>
</comment>
<feature type="compositionally biased region" description="Basic and acidic residues" evidence="1">
    <location>
        <begin position="939"/>
        <end position="948"/>
    </location>
</feature>
<feature type="compositionally biased region" description="Basic and acidic residues" evidence="1">
    <location>
        <begin position="487"/>
        <end position="500"/>
    </location>
</feature>
<keyword evidence="2" id="KW-0812">Transmembrane</keyword>
<feature type="compositionally biased region" description="Basic and acidic residues" evidence="1">
    <location>
        <begin position="510"/>
        <end position="524"/>
    </location>
</feature>
<gene>
    <name evidence="3" type="ORF">MVEN_01224200</name>
</gene>
<feature type="region of interest" description="Disordered" evidence="1">
    <location>
        <begin position="392"/>
        <end position="811"/>
    </location>
</feature>
<accession>A0A8H7CY90</accession>
<keyword evidence="2" id="KW-1133">Transmembrane helix</keyword>
<feature type="compositionally biased region" description="Basic and acidic residues" evidence="1">
    <location>
        <begin position="723"/>
        <end position="733"/>
    </location>
</feature>
<organism evidence="3 4">
    <name type="scientific">Mycena venus</name>
    <dbReference type="NCBI Taxonomy" id="2733690"/>
    <lineage>
        <taxon>Eukaryota</taxon>
        <taxon>Fungi</taxon>
        <taxon>Dikarya</taxon>
        <taxon>Basidiomycota</taxon>
        <taxon>Agaricomycotina</taxon>
        <taxon>Agaricomycetes</taxon>
        <taxon>Agaricomycetidae</taxon>
        <taxon>Agaricales</taxon>
        <taxon>Marasmiineae</taxon>
        <taxon>Mycenaceae</taxon>
        <taxon>Mycena</taxon>
    </lineage>
</organism>
<feature type="compositionally biased region" description="Polar residues" evidence="1">
    <location>
        <begin position="543"/>
        <end position="553"/>
    </location>
</feature>
<evidence type="ECO:0000256" key="2">
    <source>
        <dbReference type="SAM" id="Phobius"/>
    </source>
</evidence>
<protein>
    <submittedName>
        <fullName evidence="3">Uncharacterized protein</fullName>
    </submittedName>
</protein>
<sequence>MGNNESNDHRPVVSNLFVQNSITRYLHSDSALPSTKPRAEAAPSYPKVLFFNLFLSFVLLLTALVYLFQLARSDTTTAQAGSPTRSLFDDEQSVNKDPDTSHSSANSSFPISESALPANFDTSGDFAPAELSHFFPLPPNKIDTSGSQKPFATPSDSPSSPSLHKPSMSSFNDPKDKKSLQDTLDALWAPPKHVTVRVSAPNTPVAGPGDDLLIDFSSEAMPTMSSFPAVPALVSSTSADTSYDMKSSRASSANRSSEMKVGPPRHTETLTQVMLFVPFLRCDGLLASHPELGFGQLESSPKHVKFQPNFVTDILLTGDDEPIKLPPVTYADATNASLFLILFIISNLLTNDPFFFVLVTQIASKYPELAEKVLKEPIATPVQAHKMLEPEPEDEAGCFPDAQQMPPTPDTSMKEPEPAMPEHTWDRPNWARAPATAEDYEPRATRRPRQSNGDRDGNRGNSSYGGGGYGRRQSSGGGAPRVVAGAELRRRAGDGHDAPPHMRHGGGARGGDDVHGRGGGDDSYSRAGNDSYRGGDQRLPTRPSATRADSWNASARVDEPASASASAGGGGDVDDWSGTSRDAWGVPAPAAAAEPKSDARGAPAAVPAEPKQDAWGAPPAPAPAAEENRDGAPTGGDEWSGTERDAWGRRLRLSSQSKTPGEERLRRTGPPRRPPTPQAVEAVYEWEPTHDPWTAPAPQPTEARNTSYSQAPALASPPQSQSFREEALHRDETAPAANDWMANHDPWTSGGGGGDENHGHQQSQKQLEPENKRETPSSIRGDAPSPFRDRMNDSNNSSYNRTPNRSVNEGSFSANVLDVRAPSQASVAALAASRGANASESRNDAPAELPVEFNYFLHSETADWLGSGPTNPSQNSFSPSQNLVTPARELTPVVRTPPRQRSPPVREREISAPAPRNTDSFDYNQQPQDNGGDNWGVKQDYRRGRSDDQWGASDGKNREREFNDGGRGGYGRDGPSPGYGGRHGGEDYGRRGGDEYGRRGEDEHGRRGDDYGRSGGDNEYGRRGGTTTGDAGAVDPVGTTTKRTIAMRAMALSGTGGRRSRTPAAGGTGLITGSVAAISTAAAHQT</sequence>
<feature type="region of interest" description="Disordered" evidence="1">
    <location>
        <begin position="241"/>
        <end position="264"/>
    </location>
</feature>
<feature type="compositionally biased region" description="Low complexity" evidence="1">
    <location>
        <begin position="150"/>
        <end position="170"/>
    </location>
</feature>
<dbReference type="EMBL" id="JACAZI010000009">
    <property type="protein sequence ID" value="KAF7352587.1"/>
    <property type="molecule type" value="Genomic_DNA"/>
</dbReference>